<gene>
    <name evidence="9" type="primary">trkA</name>
    <name evidence="9" type="ORF">FYJ83_16115</name>
</gene>
<dbReference type="NCBIfam" id="NF007031">
    <property type="entry name" value="PRK09496.1-2"/>
    <property type="match status" value="1"/>
</dbReference>
<evidence type="ECO:0000256" key="4">
    <source>
        <dbReference type="ARBA" id="ARBA00022958"/>
    </source>
</evidence>
<keyword evidence="6" id="KW-0406">Ion transport</keyword>
<evidence type="ECO:0000256" key="3">
    <source>
        <dbReference type="ARBA" id="ARBA00022538"/>
    </source>
</evidence>
<feature type="domain" description="RCK C-terminal" evidence="8">
    <location>
        <begin position="140"/>
        <end position="221"/>
    </location>
</feature>
<reference evidence="9 10" key="1">
    <citation type="submission" date="2019-09" db="EMBL/GenBank/DDBJ databases">
        <title>In-depth cultivation of the pig gut microbiome towards novel bacterial diversity and tailored functional studies.</title>
        <authorList>
            <person name="Wylensek D."/>
            <person name="Hitch T.C.A."/>
            <person name="Clavel T."/>
        </authorList>
    </citation>
    <scope>NUCLEOTIDE SEQUENCE [LARGE SCALE GENOMIC DNA]</scope>
    <source>
        <strain evidence="9 10">WCA3-693-APC-4?</strain>
    </source>
</reference>
<keyword evidence="5" id="KW-0520">NAD</keyword>
<dbReference type="InterPro" id="IPR036721">
    <property type="entry name" value="RCK_C_sf"/>
</dbReference>
<keyword evidence="3" id="KW-0633">Potassium transport</keyword>
<dbReference type="PROSITE" id="PS51202">
    <property type="entry name" value="RCK_C"/>
    <property type="match status" value="2"/>
</dbReference>
<dbReference type="InterPro" id="IPR006036">
    <property type="entry name" value="K_uptake_TrkA"/>
</dbReference>
<evidence type="ECO:0000259" key="8">
    <source>
        <dbReference type="PROSITE" id="PS51202"/>
    </source>
</evidence>
<feature type="domain" description="RCK C-terminal" evidence="8">
    <location>
        <begin position="365"/>
        <end position="446"/>
    </location>
</feature>
<evidence type="ECO:0000256" key="5">
    <source>
        <dbReference type="ARBA" id="ARBA00023027"/>
    </source>
</evidence>
<evidence type="ECO:0000256" key="6">
    <source>
        <dbReference type="ARBA" id="ARBA00023065"/>
    </source>
</evidence>
<evidence type="ECO:0000259" key="7">
    <source>
        <dbReference type="PROSITE" id="PS51201"/>
    </source>
</evidence>
<dbReference type="Gene3D" id="3.30.70.1450">
    <property type="entry name" value="Regulator of K+ conductance, C-terminal domain"/>
    <property type="match status" value="2"/>
</dbReference>
<dbReference type="GO" id="GO:0005886">
    <property type="term" value="C:plasma membrane"/>
    <property type="evidence" value="ECO:0007669"/>
    <property type="project" value="InterPro"/>
</dbReference>
<dbReference type="EMBL" id="VUNQ01000050">
    <property type="protein sequence ID" value="MSU02989.1"/>
    <property type="molecule type" value="Genomic_DNA"/>
</dbReference>
<dbReference type="SUPFAM" id="SSF116726">
    <property type="entry name" value="TrkA C-terminal domain-like"/>
    <property type="match status" value="2"/>
</dbReference>
<sequence>MKIMVIGAGKLGYKLAETMVLEDIDVTVIDYNPRVIDFVNEHLDVLTVLGNGIDINILKELGIETYNILVASTDSDETNTLICSLGKKLGCERTIARIRNPEYMEQIDFIKKEMGIDNIINPDFSTAQVIEKYLLKNYNFYSGDFASGKIQMIDFNIEHMKDFVGKKLMELENFEGLLITAISRDGSIIIPDGATRLIDNDIIHVIGKSTDINNLNDRFTKDITKKEIENVMILGGSNIGYYLAERLSKANISVTLIEKDKERCQELSEVLGDVLIIHGDGADIHLLEEERISSMDAFVGATGYDEENLLMALMAKQAGVPKTISKISRENYTKIIDRLGVDAAFNPIYITASNILKYIRGGKIVSVSLLIGGDGEVTEIIVGRDLPIVGKTLEELKLPKGIIIGAIVHGGKVIIPNGKTVINANDRIVVFCLTEDLPTLKMFFKTHKGGVLSELWNRTKGIR</sequence>
<feature type="domain" description="RCK N-terminal" evidence="7">
    <location>
        <begin position="228"/>
        <end position="345"/>
    </location>
</feature>
<feature type="domain" description="RCK N-terminal" evidence="7">
    <location>
        <begin position="1"/>
        <end position="120"/>
    </location>
</feature>
<evidence type="ECO:0000256" key="1">
    <source>
        <dbReference type="ARBA" id="ARBA00017378"/>
    </source>
</evidence>
<protein>
    <recommendedName>
        <fullName evidence="1">Trk system potassium uptake protein TrkA</fullName>
    </recommendedName>
</protein>
<dbReference type="NCBIfam" id="NF007041">
    <property type="entry name" value="PRK09496.3-4"/>
    <property type="match status" value="1"/>
</dbReference>
<dbReference type="AlphaFoldDB" id="A0A6N7XLS2"/>
<dbReference type="PROSITE" id="PS51201">
    <property type="entry name" value="RCK_N"/>
    <property type="match status" value="2"/>
</dbReference>
<keyword evidence="4" id="KW-0630">Potassium</keyword>
<dbReference type="InterPro" id="IPR006037">
    <property type="entry name" value="RCK_C"/>
</dbReference>
<evidence type="ECO:0000313" key="9">
    <source>
        <dbReference type="EMBL" id="MSU02989.1"/>
    </source>
</evidence>
<dbReference type="InterPro" id="IPR050721">
    <property type="entry name" value="Trk_Ktr_HKT_K-transport"/>
</dbReference>
<keyword evidence="10" id="KW-1185">Reference proteome</keyword>
<proteinExistence type="predicted"/>
<name>A0A6N7XLS2_9FIRM</name>
<dbReference type="GO" id="GO:0015079">
    <property type="term" value="F:potassium ion transmembrane transporter activity"/>
    <property type="evidence" value="ECO:0007669"/>
    <property type="project" value="InterPro"/>
</dbReference>
<evidence type="ECO:0000256" key="2">
    <source>
        <dbReference type="ARBA" id="ARBA00022448"/>
    </source>
</evidence>
<dbReference type="InterPro" id="IPR036291">
    <property type="entry name" value="NAD(P)-bd_dom_sf"/>
</dbReference>
<dbReference type="PRINTS" id="PR00335">
    <property type="entry name" value="KUPTAKETRKA"/>
</dbReference>
<keyword evidence="2" id="KW-0813">Transport</keyword>
<dbReference type="PANTHER" id="PTHR43833">
    <property type="entry name" value="POTASSIUM CHANNEL PROTEIN 2-RELATED-RELATED"/>
    <property type="match status" value="1"/>
</dbReference>
<dbReference type="NCBIfam" id="NF007039">
    <property type="entry name" value="PRK09496.3-2"/>
    <property type="match status" value="1"/>
</dbReference>
<dbReference type="Gene3D" id="3.40.50.720">
    <property type="entry name" value="NAD(P)-binding Rossmann-like Domain"/>
    <property type="match status" value="2"/>
</dbReference>
<dbReference type="NCBIfam" id="NF007032">
    <property type="entry name" value="PRK09496.1-4"/>
    <property type="match status" value="1"/>
</dbReference>
<organism evidence="9 10">
    <name type="scientific">Tissierella pigra</name>
    <dbReference type="NCBI Taxonomy" id="2607614"/>
    <lineage>
        <taxon>Bacteria</taxon>
        <taxon>Bacillati</taxon>
        <taxon>Bacillota</taxon>
        <taxon>Tissierellia</taxon>
        <taxon>Tissierellales</taxon>
        <taxon>Tissierellaceae</taxon>
        <taxon>Tissierella</taxon>
    </lineage>
</organism>
<dbReference type="InterPro" id="IPR003148">
    <property type="entry name" value="RCK_N"/>
</dbReference>
<dbReference type="Pfam" id="PF02254">
    <property type="entry name" value="TrkA_N"/>
    <property type="match status" value="2"/>
</dbReference>
<evidence type="ECO:0000313" key="10">
    <source>
        <dbReference type="Proteomes" id="UP000469523"/>
    </source>
</evidence>
<comment type="caution">
    <text evidence="9">The sequence shown here is derived from an EMBL/GenBank/DDBJ whole genome shotgun (WGS) entry which is preliminary data.</text>
</comment>
<dbReference type="Proteomes" id="UP000469523">
    <property type="component" value="Unassembled WGS sequence"/>
</dbReference>
<accession>A0A6N7XLS2</accession>
<dbReference type="Pfam" id="PF02080">
    <property type="entry name" value="TrkA_C"/>
    <property type="match status" value="2"/>
</dbReference>
<dbReference type="RefSeq" id="WP_154442343.1">
    <property type="nucleotide sequence ID" value="NZ_VUNQ01000050.1"/>
</dbReference>
<dbReference type="SUPFAM" id="SSF51735">
    <property type="entry name" value="NAD(P)-binding Rossmann-fold domains"/>
    <property type="match status" value="2"/>
</dbReference>
<dbReference type="PANTHER" id="PTHR43833:SF5">
    <property type="entry name" value="TRK SYSTEM POTASSIUM UPTAKE PROTEIN TRKA"/>
    <property type="match status" value="1"/>
</dbReference>